<accession>A0A6J5N8F0</accession>
<keyword evidence="1" id="KW-0863">Zinc-finger</keyword>
<dbReference type="PROSITE" id="PS50157">
    <property type="entry name" value="ZINC_FINGER_C2H2_2"/>
    <property type="match status" value="1"/>
</dbReference>
<protein>
    <recommendedName>
        <fullName evidence="2">C2H2-type domain-containing protein</fullName>
    </recommendedName>
</protein>
<keyword evidence="1" id="KW-0479">Metal-binding</keyword>
<dbReference type="GO" id="GO:0008270">
    <property type="term" value="F:zinc ion binding"/>
    <property type="evidence" value="ECO:0007669"/>
    <property type="project" value="UniProtKB-KW"/>
</dbReference>
<dbReference type="EMBL" id="LR796612">
    <property type="protein sequence ID" value="CAB4154266.1"/>
    <property type="molecule type" value="Genomic_DNA"/>
</dbReference>
<sequence>MHENEPMYVFETVHDILIFAQWVHENFESPEEYESWFEHSLDSAVPAEVFCTRPQKKVEKMHNCVECKAQFTTKAGLNIHQNVVHTRKLDNAEFWDIIKSTYDKHNEDHNEPNLPDTN</sequence>
<feature type="domain" description="C2H2-type" evidence="2">
    <location>
        <begin position="62"/>
        <end position="90"/>
    </location>
</feature>
<evidence type="ECO:0000259" key="2">
    <source>
        <dbReference type="PROSITE" id="PS50157"/>
    </source>
</evidence>
<name>A0A6J5N8F0_9CAUD</name>
<dbReference type="InterPro" id="IPR013087">
    <property type="entry name" value="Znf_C2H2_type"/>
</dbReference>
<gene>
    <name evidence="3" type="ORF">UFOVP629_25</name>
</gene>
<proteinExistence type="predicted"/>
<keyword evidence="1" id="KW-0862">Zinc</keyword>
<evidence type="ECO:0000313" key="3">
    <source>
        <dbReference type="EMBL" id="CAB4154266.1"/>
    </source>
</evidence>
<organism evidence="3">
    <name type="scientific">uncultured Caudovirales phage</name>
    <dbReference type="NCBI Taxonomy" id="2100421"/>
    <lineage>
        <taxon>Viruses</taxon>
        <taxon>Duplodnaviria</taxon>
        <taxon>Heunggongvirae</taxon>
        <taxon>Uroviricota</taxon>
        <taxon>Caudoviricetes</taxon>
        <taxon>Peduoviridae</taxon>
        <taxon>Maltschvirus</taxon>
        <taxon>Maltschvirus maltsch</taxon>
    </lineage>
</organism>
<dbReference type="Gene3D" id="3.30.160.60">
    <property type="entry name" value="Classic Zinc Finger"/>
    <property type="match status" value="1"/>
</dbReference>
<dbReference type="PROSITE" id="PS00028">
    <property type="entry name" value="ZINC_FINGER_C2H2_1"/>
    <property type="match status" value="1"/>
</dbReference>
<evidence type="ECO:0000256" key="1">
    <source>
        <dbReference type="PROSITE-ProRule" id="PRU00042"/>
    </source>
</evidence>
<reference evidence="3" key="1">
    <citation type="submission" date="2020-04" db="EMBL/GenBank/DDBJ databases">
        <authorList>
            <person name="Chiriac C."/>
            <person name="Salcher M."/>
            <person name="Ghai R."/>
            <person name="Kavagutti S V."/>
        </authorList>
    </citation>
    <scope>NUCLEOTIDE SEQUENCE</scope>
</reference>